<proteinExistence type="predicted"/>
<dbReference type="EMBL" id="BANB01000009">
    <property type="protein sequence ID" value="GAN75835.1"/>
    <property type="molecule type" value="Genomic_DNA"/>
</dbReference>
<name>A0A0D6P252_9PROT</name>
<dbReference type="Pfam" id="PF23639">
    <property type="entry name" value="DUF7146"/>
    <property type="match status" value="1"/>
</dbReference>
<dbReference type="InterPro" id="IPR006171">
    <property type="entry name" value="TOPRIM_dom"/>
</dbReference>
<evidence type="ECO:0000313" key="4">
    <source>
        <dbReference type="Proteomes" id="UP000032680"/>
    </source>
</evidence>
<accession>A0A0D6P252</accession>
<feature type="domain" description="Toprim" evidence="1">
    <location>
        <begin position="254"/>
        <end position="342"/>
    </location>
</feature>
<evidence type="ECO:0000259" key="1">
    <source>
        <dbReference type="Pfam" id="PF13362"/>
    </source>
</evidence>
<feature type="domain" description="DUF7146" evidence="2">
    <location>
        <begin position="136"/>
        <end position="247"/>
    </location>
</feature>
<evidence type="ECO:0000259" key="2">
    <source>
        <dbReference type="Pfam" id="PF23639"/>
    </source>
</evidence>
<organism evidence="3 4">
    <name type="scientific">Acidisphaera rubrifaciens HS-AP3</name>
    <dbReference type="NCBI Taxonomy" id="1231350"/>
    <lineage>
        <taxon>Bacteria</taxon>
        <taxon>Pseudomonadati</taxon>
        <taxon>Pseudomonadota</taxon>
        <taxon>Alphaproteobacteria</taxon>
        <taxon>Acetobacterales</taxon>
        <taxon>Acetobacteraceae</taxon>
        <taxon>Acidisphaera</taxon>
    </lineage>
</organism>
<dbReference type="InterPro" id="IPR055570">
    <property type="entry name" value="DUF7146"/>
</dbReference>
<dbReference type="Pfam" id="PF13362">
    <property type="entry name" value="Toprim_3"/>
    <property type="match status" value="1"/>
</dbReference>
<protein>
    <submittedName>
        <fullName evidence="3">Uncharacterized protein</fullName>
    </submittedName>
</protein>
<gene>
    <name evidence="3" type="ORF">Asru_0009_28</name>
</gene>
<keyword evidence="4" id="KW-1185">Reference proteome</keyword>
<dbReference type="AlphaFoldDB" id="A0A0D6P252"/>
<reference evidence="3 4" key="1">
    <citation type="submission" date="2012-11" db="EMBL/GenBank/DDBJ databases">
        <title>Whole genome sequence of Acidisphaera rubrifaciens HS-AP3.</title>
        <authorList>
            <person name="Azuma Y."/>
            <person name="Higashiura N."/>
            <person name="Hirakawa H."/>
            <person name="Matsushita K."/>
        </authorList>
    </citation>
    <scope>NUCLEOTIDE SEQUENCE [LARGE SCALE GENOMIC DNA]</scope>
    <source>
        <strain evidence="3 4">HS-AP3</strain>
    </source>
</reference>
<comment type="caution">
    <text evidence="3">The sequence shown here is derived from an EMBL/GenBank/DDBJ whole genome shotgun (WGS) entry which is preliminary data.</text>
</comment>
<dbReference type="Proteomes" id="UP000032680">
    <property type="component" value="Unassembled WGS sequence"/>
</dbReference>
<sequence length="367" mass="40286">MVRQRWRAFFVWEFAMAENAAELAHRLARNAEAVCRHYLSAGRREGAYWVVGDARNTPGRSMFVRLRETAKGPPGKWTDAATGEHGDLLDIILESRSLTDFKDVVDEARAFLSLPQPAEPSRWPNVAPARPDAPAGSSEAARRLFAMSQPIERTPVEAYLRQRGISALHGTGSLRFHPRCYYRPDEHSPTETWPAMIAAVTDLAGRLTGVHRTWLDPDGFNEATLGKAPIDTPRRAMGDLLGHAVRFGVAGEVLAAGEGIETMLSLRCVLPTMPMVAALSAAHLSAILFPDMLRRLYIARDNDPAGDSAVAMLRDRAQSAGTEALVLSPRLGDFNEDLRLLGIDALRAAIREQIAAQDVARFMEMAA</sequence>
<evidence type="ECO:0000313" key="3">
    <source>
        <dbReference type="EMBL" id="GAN75835.1"/>
    </source>
</evidence>